<accession>V4TCY5</accession>
<dbReference type="RefSeq" id="WP_023432746.1">
    <property type="nucleotide sequence ID" value="NZ_AWXZ01000035.1"/>
</dbReference>
<feature type="region of interest" description="Disordered" evidence="1">
    <location>
        <begin position="40"/>
        <end position="65"/>
    </location>
</feature>
<gene>
    <name evidence="2" type="ORF">N177_2617</name>
</gene>
<evidence type="ECO:0000256" key="1">
    <source>
        <dbReference type="SAM" id="MobiDB-lite"/>
    </source>
</evidence>
<dbReference type="eggNOG" id="COG5622">
    <property type="taxonomic scope" value="Bacteria"/>
</dbReference>
<dbReference type="Proteomes" id="UP000017819">
    <property type="component" value="Unassembled WGS sequence"/>
</dbReference>
<protein>
    <recommendedName>
        <fullName evidence="4">Host attachment protein</fullName>
    </recommendedName>
</protein>
<organism evidence="2 3">
    <name type="scientific">Lutibaculum baratangense AMV1</name>
    <dbReference type="NCBI Taxonomy" id="631454"/>
    <lineage>
        <taxon>Bacteria</taxon>
        <taxon>Pseudomonadati</taxon>
        <taxon>Pseudomonadota</taxon>
        <taxon>Alphaproteobacteria</taxon>
        <taxon>Hyphomicrobiales</taxon>
        <taxon>Tepidamorphaceae</taxon>
        <taxon>Lutibaculum</taxon>
    </lineage>
</organism>
<proteinExistence type="predicted"/>
<dbReference type="Pfam" id="PF18856">
    <property type="entry name" value="baeRF_family12"/>
    <property type="match status" value="1"/>
</dbReference>
<evidence type="ECO:0000313" key="3">
    <source>
        <dbReference type="Proteomes" id="UP000017819"/>
    </source>
</evidence>
<dbReference type="PATRIC" id="fig|631454.5.peg.2586"/>
<keyword evidence="3" id="KW-1185">Reference proteome</keyword>
<evidence type="ECO:0008006" key="4">
    <source>
        <dbReference type="Google" id="ProtNLM"/>
    </source>
</evidence>
<comment type="caution">
    <text evidence="2">The sequence shown here is derived from an EMBL/GenBank/DDBJ whole genome shotgun (WGS) entry which is preliminary data.</text>
</comment>
<dbReference type="EMBL" id="AWXZ01000035">
    <property type="protein sequence ID" value="ESR24168.1"/>
    <property type="molecule type" value="Genomic_DNA"/>
</dbReference>
<sequence length="149" mass="16589">MTATKIPADALVFVGDGRKAIFLRNKGTADAPNLEVENVLEHENPSTREQSTDRPGRLYDAGPGHKSGVGYTDWHQIEEDRFAGEIAQALYKAAHKGRFDKLVVVAPPRTLGVLRKEYHKEVADRIVEEVNKDLTGHPVDKIEDVLLNH</sequence>
<name>V4TCY5_9HYPH</name>
<feature type="compositionally biased region" description="Basic and acidic residues" evidence="1">
    <location>
        <begin position="40"/>
        <end position="57"/>
    </location>
</feature>
<dbReference type="InterPro" id="IPR041374">
    <property type="entry name" value="BaeRF_family12"/>
</dbReference>
<dbReference type="AlphaFoldDB" id="V4TCY5"/>
<dbReference type="OrthoDB" id="9812459at2"/>
<evidence type="ECO:0000313" key="2">
    <source>
        <dbReference type="EMBL" id="ESR24168.1"/>
    </source>
</evidence>
<dbReference type="STRING" id="631454.N177_2617"/>
<reference evidence="2 3" key="1">
    <citation type="journal article" date="2014" name="Genome Announc.">
        <title>Draft Genome Sequence of Lutibaculum baratangense Strain AMV1T, Isolated from a Mud Volcano in Andamans, India.</title>
        <authorList>
            <person name="Singh A."/>
            <person name="Sreenivas A."/>
            <person name="Sathyanarayana Reddy G."/>
            <person name="Pinnaka A.K."/>
            <person name="Shivaji S."/>
        </authorList>
    </citation>
    <scope>NUCLEOTIDE SEQUENCE [LARGE SCALE GENOMIC DNA]</scope>
    <source>
        <strain evidence="2 3">AMV1</strain>
    </source>
</reference>